<sequence length="385" mass="42999">MADNNLKPDFDVIVIGGGIVGSCAAYQLAKLGKSVALIEQFAFDNNKGSSHGGSRIFRFITGEKVFFSLIKDSLKEWKNLEKESGQELLRQCGYLWMGSHEGSEARAKSFKDFGIPFEYLKGKKIGDKFPQFEFGPEWAAILDPQGGALLADKCVSAVQRLAKFHGAFLRDHEPVLRIEPYDNKVEVFTSKNKYSAKKIIITAGPWLKKVLPDLKIKAEPQLMGVNYYKVTGNYDKFKTEKGSPMFLMSDLCDCVYGLPDIDFPGLIKGGIHMGIRIDADGKREFPDWMHTIPAKWFSKHIKDMDVSKPVKQVACMYTVTEDEYFIIDQSPTHPNIYIGGGFSGYGFKYAPTVGKILADLALGNPISHDLSAFSATREMKQKSKL</sequence>
<name>A0AC35EXQ0_9BILA</name>
<reference evidence="2" key="1">
    <citation type="submission" date="2022-11" db="UniProtKB">
        <authorList>
            <consortium name="WormBaseParasite"/>
        </authorList>
    </citation>
    <scope>IDENTIFICATION</scope>
</reference>
<evidence type="ECO:0000313" key="2">
    <source>
        <dbReference type="WBParaSite" id="PS1159_v2.g11795.t1"/>
    </source>
</evidence>
<dbReference type="Proteomes" id="UP000887580">
    <property type="component" value="Unplaced"/>
</dbReference>
<dbReference type="WBParaSite" id="PS1159_v2.g11795.t1">
    <property type="protein sequence ID" value="PS1159_v2.g11795.t1"/>
    <property type="gene ID" value="PS1159_v2.g11795"/>
</dbReference>
<organism evidence="1 2">
    <name type="scientific">Panagrolaimus sp. PS1159</name>
    <dbReference type="NCBI Taxonomy" id="55785"/>
    <lineage>
        <taxon>Eukaryota</taxon>
        <taxon>Metazoa</taxon>
        <taxon>Ecdysozoa</taxon>
        <taxon>Nematoda</taxon>
        <taxon>Chromadorea</taxon>
        <taxon>Rhabditida</taxon>
        <taxon>Tylenchina</taxon>
        <taxon>Panagrolaimomorpha</taxon>
        <taxon>Panagrolaimoidea</taxon>
        <taxon>Panagrolaimidae</taxon>
        <taxon>Panagrolaimus</taxon>
    </lineage>
</organism>
<protein>
    <submittedName>
        <fullName evidence="2">Sarcosine oxidasee (formaldehyde-forming)</fullName>
    </submittedName>
</protein>
<accession>A0AC35EXQ0</accession>
<evidence type="ECO:0000313" key="1">
    <source>
        <dbReference type="Proteomes" id="UP000887580"/>
    </source>
</evidence>
<proteinExistence type="predicted"/>